<comment type="caution">
    <text evidence="3">The sequence shown here is derived from an EMBL/GenBank/DDBJ whole genome shotgun (WGS) entry which is preliminary data.</text>
</comment>
<dbReference type="InterPro" id="IPR029058">
    <property type="entry name" value="AB_hydrolase_fold"/>
</dbReference>
<protein>
    <recommendedName>
        <fullName evidence="2">Alpha/beta hydrolase fold-3 domain-containing protein</fullName>
    </recommendedName>
</protein>
<accession>A0A177FB38</accession>
<dbReference type="GeneID" id="34599576"/>
<dbReference type="EMBL" id="LVKK01000024">
    <property type="protein sequence ID" value="OAG41464.1"/>
    <property type="molecule type" value="Genomic_DNA"/>
</dbReference>
<dbReference type="Gene3D" id="3.40.50.1820">
    <property type="entry name" value="alpha/beta hydrolase"/>
    <property type="match status" value="1"/>
</dbReference>
<dbReference type="AlphaFoldDB" id="A0A177FB38"/>
<dbReference type="OrthoDB" id="19653at2759"/>
<sequence>MDSPKYAAFTVLETTYKVVDNHAISVYTLIPKALPSPSSSPRPVMVKFHGGFLITGTALYPDWFPAWLVAYALRHAAVLVLPNYRLAPEATGLEIMADLHDFWAWLRSDFETYLAGAAPGVQVDLARVLSTGESAGGYLSVQSALGGEEQEQGSMVPTAAIATYPMLDMRSPFYTKDYPKVVLGAPTIPKEVMGEHLRAVEEDAKSAKRRVISSATPPNRLPLALSAVQQGLFTKLLGEDTILFPLERIEHVSPEKVPPILIIHGRDDTGVPAEGSEKWVARARERFGSEKVALVLQPGEHGFDTDEKITLETPWLKDALVPITAAWLGTDE</sequence>
<evidence type="ECO:0000256" key="1">
    <source>
        <dbReference type="ARBA" id="ARBA00022801"/>
    </source>
</evidence>
<proteinExistence type="predicted"/>
<dbReference type="SUPFAM" id="SSF53474">
    <property type="entry name" value="alpha/beta-Hydrolases"/>
    <property type="match status" value="1"/>
</dbReference>
<organism evidence="3 4">
    <name type="scientific">Fonsecaea monophora</name>
    <dbReference type="NCBI Taxonomy" id="254056"/>
    <lineage>
        <taxon>Eukaryota</taxon>
        <taxon>Fungi</taxon>
        <taxon>Dikarya</taxon>
        <taxon>Ascomycota</taxon>
        <taxon>Pezizomycotina</taxon>
        <taxon>Eurotiomycetes</taxon>
        <taxon>Chaetothyriomycetidae</taxon>
        <taxon>Chaetothyriales</taxon>
        <taxon>Herpotrichiellaceae</taxon>
        <taxon>Fonsecaea</taxon>
    </lineage>
</organism>
<keyword evidence="1" id="KW-0378">Hydrolase</keyword>
<evidence type="ECO:0000313" key="4">
    <source>
        <dbReference type="Proteomes" id="UP000077002"/>
    </source>
</evidence>
<reference evidence="3 4" key="1">
    <citation type="submission" date="2016-03" db="EMBL/GenBank/DDBJ databases">
        <title>Draft genome sequence of the Fonsecaea monophora CBS 269.37.</title>
        <authorList>
            <person name="Bombassaro A."/>
            <person name="Vinicius W.A."/>
            <person name="De Hoog S."/>
            <person name="Sun J."/>
            <person name="Souza E.M."/>
            <person name="Raittz R.T."/>
            <person name="Costa F."/>
            <person name="Leao A.C."/>
            <person name="Tadra-Sfeir M.Z."/>
            <person name="Baura V."/>
            <person name="Balsanelli E."/>
            <person name="Pedrosa F.O."/>
            <person name="Moreno L.F."/>
            <person name="Steffens M.B."/>
            <person name="Xi L."/>
            <person name="Bocca A.L."/>
            <person name="Felipe M.S."/>
            <person name="Teixeira M."/>
            <person name="Telles Filho F.Q."/>
            <person name="Azevedo C.M."/>
            <person name="Gomes R."/>
            <person name="Vicente V.A."/>
        </authorList>
    </citation>
    <scope>NUCLEOTIDE SEQUENCE [LARGE SCALE GENOMIC DNA]</scope>
    <source>
        <strain evidence="3 4">CBS 269.37</strain>
    </source>
</reference>
<dbReference type="RefSeq" id="XP_022513416.1">
    <property type="nucleotide sequence ID" value="XM_022654379.1"/>
</dbReference>
<dbReference type="Pfam" id="PF07859">
    <property type="entry name" value="Abhydrolase_3"/>
    <property type="match status" value="1"/>
</dbReference>
<keyword evidence="4" id="KW-1185">Reference proteome</keyword>
<dbReference type="InterPro" id="IPR013094">
    <property type="entry name" value="AB_hydrolase_3"/>
</dbReference>
<name>A0A177FB38_9EURO</name>
<dbReference type="GO" id="GO:0016787">
    <property type="term" value="F:hydrolase activity"/>
    <property type="evidence" value="ECO:0007669"/>
    <property type="project" value="UniProtKB-KW"/>
</dbReference>
<dbReference type="InterPro" id="IPR050300">
    <property type="entry name" value="GDXG_lipolytic_enzyme"/>
</dbReference>
<evidence type="ECO:0000259" key="2">
    <source>
        <dbReference type="Pfam" id="PF07859"/>
    </source>
</evidence>
<dbReference type="PANTHER" id="PTHR48081:SF3">
    <property type="entry name" value="ALPHA_BETA HYDROLASE FOLD-3 DOMAIN-CONTAINING PROTEIN"/>
    <property type="match status" value="1"/>
</dbReference>
<evidence type="ECO:0000313" key="3">
    <source>
        <dbReference type="EMBL" id="OAG41464.1"/>
    </source>
</evidence>
<feature type="domain" description="Alpha/beta hydrolase fold-3" evidence="2">
    <location>
        <begin position="45"/>
        <end position="201"/>
    </location>
</feature>
<gene>
    <name evidence="3" type="ORF">AYO21_04406</name>
</gene>
<dbReference type="Proteomes" id="UP000077002">
    <property type="component" value="Unassembled WGS sequence"/>
</dbReference>
<dbReference type="PANTHER" id="PTHR48081">
    <property type="entry name" value="AB HYDROLASE SUPERFAMILY PROTEIN C4A8.06C"/>
    <property type="match status" value="1"/>
</dbReference>